<evidence type="ECO:0000313" key="3">
    <source>
        <dbReference type="Proteomes" id="UP001152747"/>
    </source>
</evidence>
<reference evidence="2" key="1">
    <citation type="submission" date="2022-11" db="EMBL/GenBank/DDBJ databases">
        <authorList>
            <person name="Kikuchi T."/>
        </authorList>
    </citation>
    <scope>NUCLEOTIDE SEQUENCE</scope>
    <source>
        <strain evidence="2">PS1010</strain>
    </source>
</reference>
<evidence type="ECO:0000256" key="1">
    <source>
        <dbReference type="SAM" id="MobiDB-lite"/>
    </source>
</evidence>
<feature type="compositionally biased region" description="Basic and acidic residues" evidence="1">
    <location>
        <begin position="212"/>
        <end position="225"/>
    </location>
</feature>
<keyword evidence="3" id="KW-1185">Reference proteome</keyword>
<dbReference type="EMBL" id="CANHGI010000003">
    <property type="protein sequence ID" value="CAI5445267.1"/>
    <property type="molecule type" value="Genomic_DNA"/>
</dbReference>
<feature type="region of interest" description="Disordered" evidence="1">
    <location>
        <begin position="23"/>
        <end position="165"/>
    </location>
</feature>
<feature type="compositionally biased region" description="Low complexity" evidence="1">
    <location>
        <begin position="37"/>
        <end position="56"/>
    </location>
</feature>
<accession>A0A9P1MZD3</accession>
<evidence type="ECO:0000313" key="2">
    <source>
        <dbReference type="EMBL" id="CAI5445267.1"/>
    </source>
</evidence>
<feature type="compositionally biased region" description="Basic and acidic residues" evidence="1">
    <location>
        <begin position="192"/>
        <end position="205"/>
    </location>
</feature>
<comment type="caution">
    <text evidence="2">The sequence shown here is derived from an EMBL/GenBank/DDBJ whole genome shotgun (WGS) entry which is preliminary data.</text>
</comment>
<sequence length="236" mass="25322">MIIFYVAICSSIIPCIFQKKNRNAKSTKQSSAARSPNAAGTGAGAAQNATGASATSINKSPEKLDDPAKVKSKVLSVNAKKIKSEKKVGKSQKAGNVDGGDEKEGGADNGGGQGGENDDGVKYDEEGNVAEMPKHEKTVRIEMQDDASKTKSTRTSDQKYGQNAANKDLGLVLYEVDDKQSPITPPVLKKTISKEKETEKKEKKDKTKKKTKILDIFKKEQDGSKVDATQDASEKN</sequence>
<name>A0A9P1MZD3_9PELO</name>
<protein>
    <submittedName>
        <fullName evidence="2">Uncharacterized protein</fullName>
    </submittedName>
</protein>
<dbReference type="Proteomes" id="UP001152747">
    <property type="component" value="Unassembled WGS sequence"/>
</dbReference>
<gene>
    <name evidence="2" type="ORF">CAMP_LOCUS7904</name>
</gene>
<organism evidence="2 3">
    <name type="scientific">Caenorhabditis angaria</name>
    <dbReference type="NCBI Taxonomy" id="860376"/>
    <lineage>
        <taxon>Eukaryota</taxon>
        <taxon>Metazoa</taxon>
        <taxon>Ecdysozoa</taxon>
        <taxon>Nematoda</taxon>
        <taxon>Chromadorea</taxon>
        <taxon>Rhabditida</taxon>
        <taxon>Rhabditina</taxon>
        <taxon>Rhabditomorpha</taxon>
        <taxon>Rhabditoidea</taxon>
        <taxon>Rhabditidae</taxon>
        <taxon>Peloderinae</taxon>
        <taxon>Caenorhabditis</taxon>
    </lineage>
</organism>
<proteinExistence type="predicted"/>
<feature type="compositionally biased region" description="Basic and acidic residues" evidence="1">
    <location>
        <begin position="60"/>
        <end position="69"/>
    </location>
</feature>
<feature type="compositionally biased region" description="Basic and acidic residues" evidence="1">
    <location>
        <begin position="132"/>
        <end position="157"/>
    </location>
</feature>
<feature type="region of interest" description="Disordered" evidence="1">
    <location>
        <begin position="180"/>
        <end position="236"/>
    </location>
</feature>
<dbReference type="AlphaFoldDB" id="A0A9P1MZD3"/>